<dbReference type="Proteomes" id="UP001501532">
    <property type="component" value="Unassembled WGS sequence"/>
</dbReference>
<dbReference type="EMBL" id="BAAAUF010000020">
    <property type="protein sequence ID" value="GAA3043556.1"/>
    <property type="molecule type" value="Genomic_DNA"/>
</dbReference>
<evidence type="ECO:0000256" key="1">
    <source>
        <dbReference type="SAM" id="MobiDB-lite"/>
    </source>
</evidence>
<name>A0ABP6LHQ8_9ACTN</name>
<comment type="caution">
    <text evidence="2">The sequence shown here is derived from an EMBL/GenBank/DDBJ whole genome shotgun (WGS) entry which is preliminary data.</text>
</comment>
<proteinExistence type="predicted"/>
<organism evidence="2 3">
    <name type="scientific">Streptomyces glomeratus</name>
    <dbReference type="NCBI Taxonomy" id="284452"/>
    <lineage>
        <taxon>Bacteria</taxon>
        <taxon>Bacillati</taxon>
        <taxon>Actinomycetota</taxon>
        <taxon>Actinomycetes</taxon>
        <taxon>Kitasatosporales</taxon>
        <taxon>Streptomycetaceae</taxon>
        <taxon>Streptomyces</taxon>
    </lineage>
</organism>
<protein>
    <submittedName>
        <fullName evidence="2">Uncharacterized protein</fullName>
    </submittedName>
</protein>
<evidence type="ECO:0000313" key="2">
    <source>
        <dbReference type="EMBL" id="GAA3043556.1"/>
    </source>
</evidence>
<sequence>MGQALEQWVAHGAVRDGDRSETGETYDGEQGKGRCSTGQEPDSEGKADATVCALGLFGSGGGRECAHTLTLRYRRTVRNVRFGHGWVIYQCSTRICRDSVLNSVSEPAPSNHVRF</sequence>
<gene>
    <name evidence="2" type="ORF">GCM10010448_27910</name>
</gene>
<keyword evidence="3" id="KW-1185">Reference proteome</keyword>
<evidence type="ECO:0000313" key="3">
    <source>
        <dbReference type="Proteomes" id="UP001501532"/>
    </source>
</evidence>
<accession>A0ABP6LHQ8</accession>
<feature type="compositionally biased region" description="Basic and acidic residues" evidence="1">
    <location>
        <begin position="13"/>
        <end position="22"/>
    </location>
</feature>
<feature type="region of interest" description="Disordered" evidence="1">
    <location>
        <begin position="1"/>
        <end position="45"/>
    </location>
</feature>
<reference evidence="3" key="1">
    <citation type="journal article" date="2019" name="Int. J. Syst. Evol. Microbiol.">
        <title>The Global Catalogue of Microorganisms (GCM) 10K type strain sequencing project: providing services to taxonomists for standard genome sequencing and annotation.</title>
        <authorList>
            <consortium name="The Broad Institute Genomics Platform"/>
            <consortium name="The Broad Institute Genome Sequencing Center for Infectious Disease"/>
            <person name="Wu L."/>
            <person name="Ma J."/>
        </authorList>
    </citation>
    <scope>NUCLEOTIDE SEQUENCE [LARGE SCALE GENOMIC DNA]</scope>
    <source>
        <strain evidence="3">JCM 9091</strain>
    </source>
</reference>